<name>A0A7K4TX70_9SYLV</name>
<dbReference type="InterPro" id="IPR001310">
    <property type="entry name" value="Histidine_triad_HIT"/>
</dbReference>
<dbReference type="AlphaFoldDB" id="A0A7K4TX70"/>
<feature type="non-terminal residue" evidence="2">
    <location>
        <position position="1"/>
    </location>
</feature>
<reference evidence="2 3" key="1">
    <citation type="submission" date="2019-09" db="EMBL/GenBank/DDBJ databases">
        <title>Bird 10,000 Genomes (B10K) Project - Family phase.</title>
        <authorList>
            <person name="Zhang G."/>
        </authorList>
    </citation>
    <scope>NUCLEOTIDE SEQUENCE [LARGE SCALE GENOMIC DNA]</scope>
    <source>
        <strain evidence="2">B10K-DU-002-08</strain>
        <tissue evidence="2">Muscle</tissue>
    </source>
</reference>
<evidence type="ECO:0000313" key="3">
    <source>
        <dbReference type="Proteomes" id="UP000580691"/>
    </source>
</evidence>
<evidence type="ECO:0000256" key="1">
    <source>
        <dbReference type="SAM" id="MobiDB-lite"/>
    </source>
</evidence>
<dbReference type="SUPFAM" id="SSF54197">
    <property type="entry name" value="HIT-like"/>
    <property type="match status" value="1"/>
</dbReference>
<feature type="region of interest" description="Disordered" evidence="1">
    <location>
        <begin position="1"/>
        <end position="22"/>
    </location>
</feature>
<dbReference type="OrthoDB" id="672793at2759"/>
<dbReference type="Gene3D" id="3.30.428.10">
    <property type="entry name" value="HIT-like"/>
    <property type="match status" value="1"/>
</dbReference>
<dbReference type="InterPro" id="IPR036265">
    <property type="entry name" value="HIT-like_sf"/>
</dbReference>
<sequence>MREWLPTIRRPNGSHGGHGQVGRQQALSLSDASIGKLASRSVDATTVFRKIIGKAFPWYRQGRGRGGSCSFILCTLLGHGMIVDEKCVAHLGLTNGFQMVVDEGPEGGQSVCLIHLPILGGRQFDWPAG</sequence>
<dbReference type="Proteomes" id="UP000580691">
    <property type="component" value="Unassembled WGS sequence"/>
</dbReference>
<dbReference type="PANTHER" id="PTHR23089">
    <property type="entry name" value="HISTIDINE TRIAD HIT PROTEIN"/>
    <property type="match status" value="1"/>
</dbReference>
<evidence type="ECO:0000313" key="2">
    <source>
        <dbReference type="EMBL" id="NWR02644.1"/>
    </source>
</evidence>
<feature type="non-terminal residue" evidence="2">
    <location>
        <position position="129"/>
    </location>
</feature>
<comment type="caution">
    <text evidence="2">The sequence shown here is derived from an EMBL/GenBank/DDBJ whole genome shotgun (WGS) entry which is preliminary data.</text>
</comment>
<keyword evidence="3" id="KW-1185">Reference proteome</keyword>
<organism evidence="2 3">
    <name type="scientific">Sinosuthora webbiana</name>
    <dbReference type="NCBI Taxonomy" id="337173"/>
    <lineage>
        <taxon>Eukaryota</taxon>
        <taxon>Metazoa</taxon>
        <taxon>Chordata</taxon>
        <taxon>Craniata</taxon>
        <taxon>Vertebrata</taxon>
        <taxon>Euteleostomi</taxon>
        <taxon>Archelosauria</taxon>
        <taxon>Archosauria</taxon>
        <taxon>Dinosauria</taxon>
        <taxon>Saurischia</taxon>
        <taxon>Theropoda</taxon>
        <taxon>Coelurosauria</taxon>
        <taxon>Aves</taxon>
        <taxon>Neognathae</taxon>
        <taxon>Neoaves</taxon>
        <taxon>Telluraves</taxon>
        <taxon>Australaves</taxon>
        <taxon>Passeriformes</taxon>
        <taxon>Sylvioidea</taxon>
        <taxon>Sylviidae</taxon>
        <taxon>Sinosuthora</taxon>
    </lineage>
</organism>
<gene>
    <name evidence="2" type="primary">Hint1_1</name>
    <name evidence="2" type="ORF">SINWEB_R16258</name>
</gene>
<proteinExistence type="predicted"/>
<accession>A0A7K4TX70</accession>
<protein>
    <submittedName>
        <fullName evidence="2">HINT1 protein</fullName>
    </submittedName>
</protein>
<dbReference type="EMBL" id="VXBN01005162">
    <property type="protein sequence ID" value="NWR02644.1"/>
    <property type="molecule type" value="Genomic_DNA"/>
</dbReference>